<accession>A0A9J5VYK4</accession>
<keyword evidence="4" id="KW-1185">Reference proteome</keyword>
<feature type="compositionally biased region" description="Polar residues" evidence="1">
    <location>
        <begin position="600"/>
        <end position="612"/>
    </location>
</feature>
<evidence type="ECO:0000256" key="1">
    <source>
        <dbReference type="SAM" id="MobiDB-lite"/>
    </source>
</evidence>
<feature type="region of interest" description="Disordered" evidence="1">
    <location>
        <begin position="246"/>
        <end position="288"/>
    </location>
</feature>
<name>A0A9J5VYK4_SOLCO</name>
<organism evidence="3 4">
    <name type="scientific">Solanum commersonii</name>
    <name type="common">Commerson's wild potato</name>
    <name type="synonym">Commerson's nightshade</name>
    <dbReference type="NCBI Taxonomy" id="4109"/>
    <lineage>
        <taxon>Eukaryota</taxon>
        <taxon>Viridiplantae</taxon>
        <taxon>Streptophyta</taxon>
        <taxon>Embryophyta</taxon>
        <taxon>Tracheophyta</taxon>
        <taxon>Spermatophyta</taxon>
        <taxon>Magnoliopsida</taxon>
        <taxon>eudicotyledons</taxon>
        <taxon>Gunneridae</taxon>
        <taxon>Pentapetalae</taxon>
        <taxon>asterids</taxon>
        <taxon>lamiids</taxon>
        <taxon>Solanales</taxon>
        <taxon>Solanaceae</taxon>
        <taxon>Solanoideae</taxon>
        <taxon>Solaneae</taxon>
        <taxon>Solanum</taxon>
    </lineage>
</organism>
<dbReference type="Proteomes" id="UP000824120">
    <property type="component" value="Unassembled WGS sequence"/>
</dbReference>
<comment type="caution">
    <text evidence="3">The sequence shown here is derived from an EMBL/GenBank/DDBJ whole genome shotgun (WGS) entry which is preliminary data.</text>
</comment>
<dbReference type="PANTHER" id="PTHR31286:SF177">
    <property type="entry name" value="ENDONUCLEASE_EXONUCLEASE_PHOSPHATASE"/>
    <property type="match status" value="1"/>
</dbReference>
<dbReference type="Pfam" id="PF14111">
    <property type="entry name" value="DUF4283"/>
    <property type="match status" value="1"/>
</dbReference>
<feature type="compositionally biased region" description="Polar residues" evidence="1">
    <location>
        <begin position="246"/>
        <end position="263"/>
    </location>
</feature>
<sequence>MKAIRGNDSTNQELQHTKNLDESIVPIERTEVAISGNFTEKSPELRLQIRPSSHQIHEDLTTGVCSPGEGVHLKAIPSKMDGPIVGDKNFDEQAAGKSKSNGHDIRGNYSMDEAVHLTNISNNSGQQHNQKEIQASLIASTTKQQTEVEQLNCSNEAEHQRTYSRDHAGPNGDTIVEVIDVESSPQFSFGVKPMDTLASKEGQQRPGKTINYVNEIHYDQMQGHHAGATNSQRKKSNEADIQASMDSHANSNRDVVNLSSGETHLNDNAKGQKSIKLNDQERLRGTSNPNNMGIKIRIGRELTVNLKYLIKEKILILITITRTSLKSPAIMIDTISPIKKTNKPPIPINPKSQAIQMITKKLTDQRNELRLYKGYILGPPKLRQIHATQATNIEVVPPRHTTKQGQPAVIYDMDDFMNKLTVDCKYTLIGKFSNTMPKIGLIRKSFILQTQLNGGVNIAHYNARHVFIDLDNELDYNTVWTQQRMTIEASIKRTRASMAKVKVQVDLTKDRPRHVWIGLDDEDLTIGRWQPIEYENIPPYCAYCKHQGHMIDDCNFKIRDEDFKRRKELGAELKNMNKGEQGQQGREHRQIKTREHEEQQQQQKTINSNKEP</sequence>
<dbReference type="PANTHER" id="PTHR31286">
    <property type="entry name" value="GLYCINE-RICH CELL WALL STRUCTURAL PROTEIN 1.8-LIKE"/>
    <property type="match status" value="1"/>
</dbReference>
<feature type="domain" description="DUF4283" evidence="2">
    <location>
        <begin position="422"/>
        <end position="488"/>
    </location>
</feature>
<feature type="region of interest" description="Disordered" evidence="1">
    <location>
        <begin position="153"/>
        <end position="172"/>
    </location>
</feature>
<evidence type="ECO:0000259" key="2">
    <source>
        <dbReference type="Pfam" id="PF14111"/>
    </source>
</evidence>
<reference evidence="3" key="1">
    <citation type="submission" date="2020-09" db="EMBL/GenBank/DDBJ databases">
        <title>De no assembly of potato wild relative species, Solanum commersonii.</title>
        <authorList>
            <person name="Cho K."/>
        </authorList>
    </citation>
    <scope>NUCLEOTIDE SEQUENCE</scope>
    <source>
        <strain evidence="3">LZ3.2</strain>
        <tissue evidence="3">Leaf</tissue>
    </source>
</reference>
<feature type="region of interest" description="Disordered" evidence="1">
    <location>
        <begin position="76"/>
        <end position="107"/>
    </location>
</feature>
<dbReference type="EMBL" id="JACXVP010000186">
    <property type="protein sequence ID" value="KAG5568245.1"/>
    <property type="molecule type" value="Genomic_DNA"/>
</dbReference>
<dbReference type="InterPro" id="IPR025558">
    <property type="entry name" value="DUF4283"/>
</dbReference>
<dbReference type="InterPro" id="IPR040256">
    <property type="entry name" value="At4g02000-like"/>
</dbReference>
<feature type="region of interest" description="Disordered" evidence="1">
    <location>
        <begin position="570"/>
        <end position="612"/>
    </location>
</feature>
<feature type="compositionally biased region" description="Basic and acidic residues" evidence="1">
    <location>
        <begin position="156"/>
        <end position="168"/>
    </location>
</feature>
<dbReference type="OrthoDB" id="1002340at2759"/>
<gene>
    <name evidence="3" type="ORF">H5410_064740</name>
</gene>
<evidence type="ECO:0000313" key="4">
    <source>
        <dbReference type="Proteomes" id="UP000824120"/>
    </source>
</evidence>
<proteinExistence type="predicted"/>
<feature type="compositionally biased region" description="Basic and acidic residues" evidence="1">
    <location>
        <begin position="585"/>
        <end position="599"/>
    </location>
</feature>
<dbReference type="AlphaFoldDB" id="A0A9J5VYK4"/>
<evidence type="ECO:0000313" key="3">
    <source>
        <dbReference type="EMBL" id="KAG5568245.1"/>
    </source>
</evidence>
<protein>
    <recommendedName>
        <fullName evidence="2">DUF4283 domain-containing protein</fullName>
    </recommendedName>
</protein>